<name>A0AAU9ILG4_9CILI</name>
<reference evidence="1" key="1">
    <citation type="submission" date="2021-09" db="EMBL/GenBank/DDBJ databases">
        <authorList>
            <consortium name="AG Swart"/>
            <person name="Singh M."/>
            <person name="Singh A."/>
            <person name="Seah K."/>
            <person name="Emmerich C."/>
        </authorList>
    </citation>
    <scope>NUCLEOTIDE SEQUENCE</scope>
    <source>
        <strain evidence="1">ATCC30299</strain>
    </source>
</reference>
<dbReference type="EMBL" id="CAJZBQ010000002">
    <property type="protein sequence ID" value="CAG9310315.1"/>
    <property type="molecule type" value="Genomic_DNA"/>
</dbReference>
<keyword evidence="2" id="KW-1185">Reference proteome</keyword>
<comment type="caution">
    <text evidence="1">The sequence shown here is derived from an EMBL/GenBank/DDBJ whole genome shotgun (WGS) entry which is preliminary data.</text>
</comment>
<dbReference type="AlphaFoldDB" id="A0AAU9ILG4"/>
<evidence type="ECO:0000313" key="1">
    <source>
        <dbReference type="EMBL" id="CAG9310315.1"/>
    </source>
</evidence>
<sequence>MQAIGNLIPISEIGLKSPTIENAKRYYRYFRRQIEPLPQNKLSLLTVLLAALETINRNYPDMKNDIQKLFSQDQAAIVKLYSIWAPHQDEINYAPPISDLIFLYEILDKLLNIDDDLGNLLMALQIGMIEFRLVEYELKPKIVTNYQNFITILSFNKYFWILYPERNTQIGREIIRNLCAQNNSSIVIGCGHKFNADPQTLDMILRSCKCLADNCNHQLYEIEKSMIRRLLGRF</sequence>
<dbReference type="Proteomes" id="UP001162131">
    <property type="component" value="Unassembled WGS sequence"/>
</dbReference>
<organism evidence="1 2">
    <name type="scientific">Blepharisma stoltei</name>
    <dbReference type="NCBI Taxonomy" id="1481888"/>
    <lineage>
        <taxon>Eukaryota</taxon>
        <taxon>Sar</taxon>
        <taxon>Alveolata</taxon>
        <taxon>Ciliophora</taxon>
        <taxon>Postciliodesmatophora</taxon>
        <taxon>Heterotrichea</taxon>
        <taxon>Heterotrichida</taxon>
        <taxon>Blepharismidae</taxon>
        <taxon>Blepharisma</taxon>
    </lineage>
</organism>
<accession>A0AAU9ILG4</accession>
<proteinExistence type="predicted"/>
<evidence type="ECO:0000313" key="2">
    <source>
        <dbReference type="Proteomes" id="UP001162131"/>
    </source>
</evidence>
<gene>
    <name evidence="1" type="ORF">BSTOLATCC_MIC1167</name>
</gene>
<protein>
    <submittedName>
        <fullName evidence="1">Uncharacterized protein</fullName>
    </submittedName>
</protein>